<dbReference type="CDD" id="cd00371">
    <property type="entry name" value="HMA"/>
    <property type="match status" value="1"/>
</dbReference>
<keyword evidence="1" id="KW-0479">Metal-binding</keyword>
<dbReference type="InterPro" id="IPR036163">
    <property type="entry name" value="HMA_dom_sf"/>
</dbReference>
<dbReference type="EMBL" id="CP011371">
    <property type="protein sequence ID" value="AKJ30717.1"/>
    <property type="molecule type" value="Genomic_DNA"/>
</dbReference>
<dbReference type="SUPFAM" id="SSF55008">
    <property type="entry name" value="HMA, heavy metal-associated domain"/>
    <property type="match status" value="1"/>
</dbReference>
<dbReference type="InterPro" id="IPR006121">
    <property type="entry name" value="HMA_dom"/>
</dbReference>
<organism evidence="3 4">
    <name type="scientific">Caldimonas brevitalea</name>
    <dbReference type="NCBI Taxonomy" id="413882"/>
    <lineage>
        <taxon>Bacteria</taxon>
        <taxon>Pseudomonadati</taxon>
        <taxon>Pseudomonadota</taxon>
        <taxon>Betaproteobacteria</taxon>
        <taxon>Burkholderiales</taxon>
        <taxon>Sphaerotilaceae</taxon>
        <taxon>Caldimonas</taxon>
    </lineage>
</organism>
<evidence type="ECO:0000313" key="3">
    <source>
        <dbReference type="EMBL" id="AKJ30717.1"/>
    </source>
</evidence>
<protein>
    <submittedName>
        <fullName evidence="3">Heavy metal transporter</fullName>
    </submittedName>
</protein>
<dbReference type="GO" id="GO:0046872">
    <property type="term" value="F:metal ion binding"/>
    <property type="evidence" value="ECO:0007669"/>
    <property type="project" value="UniProtKB-KW"/>
</dbReference>
<dbReference type="KEGG" id="pbh:AAW51_4026"/>
<evidence type="ECO:0000256" key="1">
    <source>
        <dbReference type="ARBA" id="ARBA00022723"/>
    </source>
</evidence>
<sequence length="85" mass="8603">MISFEVNDMTCGHCVSAITKAVKQTDRGAVVAVDLGSKRVQIDSKVADEAELKAAIEEAGYTPVKAAAAAEASGQSGGSCCGSCH</sequence>
<name>A0A0G3BMS0_9BURK</name>
<dbReference type="PROSITE" id="PS50846">
    <property type="entry name" value="HMA_2"/>
    <property type="match status" value="1"/>
</dbReference>
<dbReference type="OrthoDB" id="9813965at2"/>
<accession>A0A0G3BMS0</accession>
<dbReference type="PROSITE" id="PS01047">
    <property type="entry name" value="HMA_1"/>
    <property type="match status" value="1"/>
</dbReference>
<keyword evidence="4" id="KW-1185">Reference proteome</keyword>
<dbReference type="Proteomes" id="UP000035352">
    <property type="component" value="Chromosome"/>
</dbReference>
<gene>
    <name evidence="3" type="ORF">AAW51_4026</name>
</gene>
<dbReference type="PATRIC" id="fig|413882.6.peg.4202"/>
<reference evidence="3 4" key="1">
    <citation type="submission" date="2015-05" db="EMBL/GenBank/DDBJ databases">
        <authorList>
            <person name="Tang B."/>
            <person name="Yu Y."/>
        </authorList>
    </citation>
    <scope>NUCLEOTIDE SEQUENCE [LARGE SCALE GENOMIC DNA]</scope>
    <source>
        <strain evidence="3 4">DSM 7029</strain>
    </source>
</reference>
<dbReference type="Gene3D" id="3.30.70.100">
    <property type="match status" value="1"/>
</dbReference>
<dbReference type="AlphaFoldDB" id="A0A0G3BMS0"/>
<proteinExistence type="predicted"/>
<feature type="domain" description="HMA" evidence="2">
    <location>
        <begin position="1"/>
        <end position="64"/>
    </location>
</feature>
<evidence type="ECO:0000313" key="4">
    <source>
        <dbReference type="Proteomes" id="UP000035352"/>
    </source>
</evidence>
<dbReference type="Pfam" id="PF00403">
    <property type="entry name" value="HMA"/>
    <property type="match status" value="1"/>
</dbReference>
<dbReference type="RefSeq" id="WP_047196028.1">
    <property type="nucleotide sequence ID" value="NZ_CP011371.1"/>
</dbReference>
<evidence type="ECO:0000259" key="2">
    <source>
        <dbReference type="PROSITE" id="PS50846"/>
    </source>
</evidence>
<dbReference type="STRING" id="413882.AAW51_4026"/>
<dbReference type="InterPro" id="IPR017969">
    <property type="entry name" value="Heavy-metal-associated_CS"/>
</dbReference>